<evidence type="ECO:0000259" key="1">
    <source>
        <dbReference type="PROSITE" id="PS50943"/>
    </source>
</evidence>
<dbReference type="InterPro" id="IPR010982">
    <property type="entry name" value="Lambda_DNA-bd_dom_sf"/>
</dbReference>
<protein>
    <submittedName>
        <fullName evidence="2">Transcriptional regulator</fullName>
    </submittedName>
</protein>
<dbReference type="Gene3D" id="1.10.260.40">
    <property type="entry name" value="lambda repressor-like DNA-binding domains"/>
    <property type="match status" value="1"/>
</dbReference>
<dbReference type="PANTHER" id="PTHR40455">
    <property type="entry name" value="ANTITOXIN HIGA"/>
    <property type="match status" value="1"/>
</dbReference>
<dbReference type="EMBL" id="JADWDC010000115">
    <property type="protein sequence ID" value="MCC0179800.1"/>
    <property type="molecule type" value="Genomic_DNA"/>
</dbReference>
<keyword evidence="3" id="KW-1185">Reference proteome</keyword>
<gene>
    <name evidence="2" type="ORF">I4641_22940</name>
</gene>
<dbReference type="InterPro" id="IPR001387">
    <property type="entry name" value="Cro/C1-type_HTH"/>
</dbReference>
<evidence type="ECO:0000313" key="2">
    <source>
        <dbReference type="EMBL" id="MCC0179800.1"/>
    </source>
</evidence>
<proteinExistence type="predicted"/>
<comment type="caution">
    <text evidence="2">The sequence shown here is derived from an EMBL/GenBank/DDBJ whole genome shotgun (WGS) entry which is preliminary data.</text>
</comment>
<dbReference type="InterPro" id="IPR039060">
    <property type="entry name" value="Antitox_HigA"/>
</dbReference>
<dbReference type="SMART" id="SM00530">
    <property type="entry name" value="HTH_XRE"/>
    <property type="match status" value="1"/>
</dbReference>
<organism evidence="2 3">
    <name type="scientific">Waterburya agarophytonicola KI4</name>
    <dbReference type="NCBI Taxonomy" id="2874699"/>
    <lineage>
        <taxon>Bacteria</taxon>
        <taxon>Bacillati</taxon>
        <taxon>Cyanobacteriota</taxon>
        <taxon>Cyanophyceae</taxon>
        <taxon>Pleurocapsales</taxon>
        <taxon>Hyellaceae</taxon>
        <taxon>Waterburya</taxon>
        <taxon>Waterburya agarophytonicola</taxon>
    </lineage>
</organism>
<dbReference type="GO" id="GO:0006355">
    <property type="term" value="P:regulation of DNA-templated transcription"/>
    <property type="evidence" value="ECO:0007669"/>
    <property type="project" value="InterPro"/>
</dbReference>
<dbReference type="PROSITE" id="PS50943">
    <property type="entry name" value="HTH_CROC1"/>
    <property type="match status" value="1"/>
</dbReference>
<sequence>MTLTLNKKNYLQLLDTIQIIPKIIETEAEYTEYLAVTESLIAKKSDRTPEETALFRLLVKLIEDYEEQVYNLDDWSNLSPHELLQYLLESSGIKQTDLVGIVSPSKGLISSIVNGKRAISKEQAKKLGTYFKVSPSLFF</sequence>
<accession>A0A964FHA2</accession>
<feature type="domain" description="HTH cro/C1-type" evidence="1">
    <location>
        <begin position="84"/>
        <end position="138"/>
    </location>
</feature>
<name>A0A964FHA2_9CYAN</name>
<dbReference type="Proteomes" id="UP000729733">
    <property type="component" value="Unassembled WGS sequence"/>
</dbReference>
<dbReference type="GO" id="GO:0001046">
    <property type="term" value="F:core promoter sequence-specific DNA binding"/>
    <property type="evidence" value="ECO:0007669"/>
    <property type="project" value="TreeGrafter"/>
</dbReference>
<dbReference type="PANTHER" id="PTHR40455:SF1">
    <property type="entry name" value="ANTITOXIN HIGA"/>
    <property type="match status" value="1"/>
</dbReference>
<dbReference type="SUPFAM" id="SSF47413">
    <property type="entry name" value="lambda repressor-like DNA-binding domains"/>
    <property type="match status" value="1"/>
</dbReference>
<dbReference type="RefSeq" id="WP_229642899.1">
    <property type="nucleotide sequence ID" value="NZ_JADWDC010000115.1"/>
</dbReference>
<dbReference type="AlphaFoldDB" id="A0A964FHA2"/>
<evidence type="ECO:0000313" key="3">
    <source>
        <dbReference type="Proteomes" id="UP000729733"/>
    </source>
</evidence>
<reference evidence="2" key="1">
    <citation type="journal article" date="2021" name="Antonie Van Leeuwenhoek">
        <title>Draft genome and description of Waterburya agarophytonicola gen. nov. sp. nov. (Pleurocapsales, Cyanobacteria): a seaweed symbiont.</title>
        <authorList>
            <person name="Bonthond G."/>
            <person name="Shalygin S."/>
            <person name="Bayer T."/>
            <person name="Weinberger F."/>
        </authorList>
    </citation>
    <scope>NUCLEOTIDE SEQUENCE</scope>
    <source>
        <strain evidence="2">KI4</strain>
    </source>
</reference>